<feature type="region of interest" description="Disordered" evidence="2">
    <location>
        <begin position="1"/>
        <end position="20"/>
    </location>
</feature>
<dbReference type="PANTHER" id="PTHR43798:SF31">
    <property type="entry name" value="AB HYDROLASE SUPERFAMILY PROTEIN YCLE"/>
    <property type="match status" value="1"/>
</dbReference>
<feature type="domain" description="AB hydrolase-1" evidence="3">
    <location>
        <begin position="25"/>
        <end position="258"/>
    </location>
</feature>
<evidence type="ECO:0000256" key="1">
    <source>
        <dbReference type="ARBA" id="ARBA00022801"/>
    </source>
</evidence>
<dbReference type="AlphaFoldDB" id="A0A6B0SUC9"/>
<dbReference type="EMBL" id="WUUS01000008">
    <property type="protein sequence ID" value="MXR42265.1"/>
    <property type="molecule type" value="Genomic_DNA"/>
</dbReference>
<dbReference type="Pfam" id="PF00561">
    <property type="entry name" value="Abhydrolase_1"/>
    <property type="match status" value="1"/>
</dbReference>
<evidence type="ECO:0000313" key="5">
    <source>
        <dbReference type="Proteomes" id="UP000437065"/>
    </source>
</evidence>
<keyword evidence="5" id="KW-1185">Reference proteome</keyword>
<accession>A0A6B0SUC9</accession>
<evidence type="ECO:0000313" key="4">
    <source>
        <dbReference type="EMBL" id="MXR42265.1"/>
    </source>
</evidence>
<comment type="caution">
    <text evidence="4">The sequence shown here is derived from an EMBL/GenBank/DDBJ whole genome shotgun (WGS) entry which is preliminary data.</text>
</comment>
<dbReference type="InterPro" id="IPR000639">
    <property type="entry name" value="Epox_hydrolase-like"/>
</dbReference>
<reference evidence="4 5" key="1">
    <citation type="submission" date="2019-12" db="EMBL/GenBank/DDBJ databases">
        <title>Isolation and characterization of three novel carbon monoxide-oxidizing members of Halobacteria from salione crusts and soils.</title>
        <authorList>
            <person name="Myers M.R."/>
            <person name="King G.M."/>
        </authorList>
    </citation>
    <scope>NUCLEOTIDE SEQUENCE [LARGE SCALE GENOMIC DNA]</scope>
    <source>
        <strain evidence="4 5">WSA2</strain>
    </source>
</reference>
<dbReference type="GO" id="GO:0016787">
    <property type="term" value="F:hydrolase activity"/>
    <property type="evidence" value="ECO:0007669"/>
    <property type="project" value="UniProtKB-KW"/>
</dbReference>
<gene>
    <name evidence="4" type="ORF">GRX01_13070</name>
</gene>
<name>A0A6B0SUC9_9EURY</name>
<keyword evidence="1 4" id="KW-0378">Hydrolase</keyword>
<dbReference type="InterPro" id="IPR050266">
    <property type="entry name" value="AB_hydrolase_sf"/>
</dbReference>
<protein>
    <submittedName>
        <fullName evidence="4">Alpha/beta fold hydrolase</fullName>
    </submittedName>
</protein>
<dbReference type="GO" id="GO:0016020">
    <property type="term" value="C:membrane"/>
    <property type="evidence" value="ECO:0007669"/>
    <property type="project" value="TreeGrafter"/>
</dbReference>
<dbReference type="PRINTS" id="PR00111">
    <property type="entry name" value="ABHYDROLASE"/>
</dbReference>
<dbReference type="SUPFAM" id="SSF53474">
    <property type="entry name" value="alpha/beta-Hydrolases"/>
    <property type="match status" value="1"/>
</dbReference>
<dbReference type="RefSeq" id="WP_159668209.1">
    <property type="nucleotide sequence ID" value="NZ_WUUS01000008.1"/>
</dbReference>
<organism evidence="4 5">
    <name type="scientific">Halobaculum saliterrae</name>
    <dbReference type="NCBI Taxonomy" id="2073113"/>
    <lineage>
        <taxon>Archaea</taxon>
        <taxon>Methanobacteriati</taxon>
        <taxon>Methanobacteriota</taxon>
        <taxon>Stenosarchaea group</taxon>
        <taxon>Halobacteria</taxon>
        <taxon>Halobacteriales</taxon>
        <taxon>Haloferacaceae</taxon>
        <taxon>Halobaculum</taxon>
    </lineage>
</organism>
<dbReference type="OrthoDB" id="7531at2157"/>
<proteinExistence type="predicted"/>
<dbReference type="PRINTS" id="PR00412">
    <property type="entry name" value="EPOXHYDRLASE"/>
</dbReference>
<evidence type="ECO:0000256" key="2">
    <source>
        <dbReference type="SAM" id="MobiDB-lite"/>
    </source>
</evidence>
<dbReference type="InterPro" id="IPR029058">
    <property type="entry name" value="AB_hydrolase_fold"/>
</dbReference>
<dbReference type="InterPro" id="IPR000073">
    <property type="entry name" value="AB_hydrolase_1"/>
</dbReference>
<evidence type="ECO:0000259" key="3">
    <source>
        <dbReference type="Pfam" id="PF00561"/>
    </source>
</evidence>
<dbReference type="PANTHER" id="PTHR43798">
    <property type="entry name" value="MONOACYLGLYCEROL LIPASE"/>
    <property type="match status" value="1"/>
</dbReference>
<dbReference type="Proteomes" id="UP000437065">
    <property type="component" value="Unassembled WGS sequence"/>
</dbReference>
<dbReference type="Gene3D" id="3.40.50.1820">
    <property type="entry name" value="alpha/beta hydrolase"/>
    <property type="match status" value="1"/>
</dbReference>
<sequence>MRSQTVARSGEPDIHVAEAGPRDGPPVLFLHGYLQCHRSWREQFRSGLADDHRLVAMDLRGHGDSGKPRDGYDDPEAWADDVDAVADALGLDSFVLVGWSYGSLVALDYLAVRGTDRVAGVNLVGVVAGIGTETTNGWLGHEYVDLFPEITSTDAETSARALDRFVELCVRGRLDPEDRYRMLGYGAVVPPRVRDAMRDRTISHLDFLDDLDVPVMLTHGTHDAVVDVEAARAVDRRLPDADLSVYPDSGHSPFLEEPERYGRELREFVGGLTRDD</sequence>